<keyword evidence="2" id="KW-1185">Reference proteome</keyword>
<feature type="region of interest" description="Disordered" evidence="1">
    <location>
        <begin position="27"/>
        <end position="127"/>
    </location>
</feature>
<sequence length="127" mass="14285">MKDTDVRQRAPTRSTFLKYRRGFNTAADYDRCKGSPTKRRVLPVPPSNEKRYSGPFQPRWAIKNPSTDTSSSDEGGRMDNSKFHSSSTHLQRASGLPSHHLSRQTMPPMSSSGGRNSQKLFSNNIQT</sequence>
<evidence type="ECO:0000256" key="1">
    <source>
        <dbReference type="SAM" id="MobiDB-lite"/>
    </source>
</evidence>
<dbReference type="AlphaFoldDB" id="A0A915IZ36"/>
<dbReference type="WBParaSite" id="nRc.2.0.1.t18968-RA">
    <property type="protein sequence ID" value="nRc.2.0.1.t18968-RA"/>
    <property type="gene ID" value="nRc.2.0.1.g18968"/>
</dbReference>
<protein>
    <submittedName>
        <fullName evidence="3">RBPJ-interacting and tubulin-associated protein 1</fullName>
    </submittedName>
</protein>
<feature type="compositionally biased region" description="Polar residues" evidence="1">
    <location>
        <begin position="64"/>
        <end position="73"/>
    </location>
</feature>
<accession>A0A915IZ36</accession>
<feature type="region of interest" description="Disordered" evidence="1">
    <location>
        <begin position="1"/>
        <end position="20"/>
    </location>
</feature>
<organism evidence="2 3">
    <name type="scientific">Romanomermis culicivorax</name>
    <name type="common">Nematode worm</name>
    <dbReference type="NCBI Taxonomy" id="13658"/>
    <lineage>
        <taxon>Eukaryota</taxon>
        <taxon>Metazoa</taxon>
        <taxon>Ecdysozoa</taxon>
        <taxon>Nematoda</taxon>
        <taxon>Enoplea</taxon>
        <taxon>Dorylaimia</taxon>
        <taxon>Mermithida</taxon>
        <taxon>Mermithoidea</taxon>
        <taxon>Mermithidae</taxon>
        <taxon>Romanomermis</taxon>
    </lineage>
</organism>
<evidence type="ECO:0000313" key="3">
    <source>
        <dbReference type="WBParaSite" id="nRc.2.0.1.t18968-RA"/>
    </source>
</evidence>
<name>A0A915IZ36_ROMCU</name>
<evidence type="ECO:0000313" key="2">
    <source>
        <dbReference type="Proteomes" id="UP000887565"/>
    </source>
</evidence>
<feature type="compositionally biased region" description="Polar residues" evidence="1">
    <location>
        <begin position="103"/>
        <end position="127"/>
    </location>
</feature>
<proteinExistence type="predicted"/>
<reference evidence="3" key="1">
    <citation type="submission" date="2022-11" db="UniProtKB">
        <authorList>
            <consortium name="WormBaseParasite"/>
        </authorList>
    </citation>
    <scope>IDENTIFICATION</scope>
</reference>
<dbReference type="Proteomes" id="UP000887565">
    <property type="component" value="Unplaced"/>
</dbReference>